<accession>A0A3B1CD32</accession>
<feature type="non-terminal residue" evidence="1">
    <location>
        <position position="1"/>
    </location>
</feature>
<dbReference type="Gene3D" id="3.30.1300.10">
    <property type="entry name" value="Pantoate-beta-alanine ligase, C-terminal domain"/>
    <property type="match status" value="1"/>
</dbReference>
<protein>
    <recommendedName>
        <fullName evidence="2">Pantoate--beta-alanine ligase</fullName>
    </recommendedName>
</protein>
<name>A0A3B1CD32_9ZZZZ</name>
<proteinExistence type="predicted"/>
<organism evidence="1">
    <name type="scientific">hydrothermal vent metagenome</name>
    <dbReference type="NCBI Taxonomy" id="652676"/>
    <lineage>
        <taxon>unclassified sequences</taxon>
        <taxon>metagenomes</taxon>
        <taxon>ecological metagenomes</taxon>
    </lineage>
</organism>
<gene>
    <name evidence="1" type="ORF">MNBD_NITROSPINAE04-366</name>
</gene>
<dbReference type="AlphaFoldDB" id="A0A3B1CD32"/>
<evidence type="ECO:0008006" key="2">
    <source>
        <dbReference type="Google" id="ProtNLM"/>
    </source>
</evidence>
<dbReference type="GO" id="GO:0015940">
    <property type="term" value="P:pantothenate biosynthetic process"/>
    <property type="evidence" value="ECO:0007669"/>
    <property type="project" value="InterPro"/>
</dbReference>
<dbReference type="SUPFAM" id="SSF52374">
    <property type="entry name" value="Nucleotidylyl transferase"/>
    <property type="match status" value="1"/>
</dbReference>
<dbReference type="InterPro" id="IPR042176">
    <property type="entry name" value="Pantoate_ligase_C"/>
</dbReference>
<dbReference type="InterPro" id="IPR003721">
    <property type="entry name" value="Pantoate_ligase"/>
</dbReference>
<dbReference type="Pfam" id="PF02569">
    <property type="entry name" value="Pantoate_ligase"/>
    <property type="match status" value="1"/>
</dbReference>
<dbReference type="EMBL" id="UOGA01000209">
    <property type="protein sequence ID" value="VAX21808.1"/>
    <property type="molecule type" value="Genomic_DNA"/>
</dbReference>
<reference evidence="1" key="1">
    <citation type="submission" date="2018-06" db="EMBL/GenBank/DDBJ databases">
        <authorList>
            <person name="Zhirakovskaya E."/>
        </authorList>
    </citation>
    <scope>NUCLEOTIDE SEQUENCE</scope>
</reference>
<sequence length="73" mass="8251">TDRARMTSDLIEMIEAEPLAKVDFAAVVDADSLSQERFAEKTLIYTAVYIGKVRLTDNRVVRNRKSANNLRHG</sequence>
<evidence type="ECO:0000313" key="1">
    <source>
        <dbReference type="EMBL" id="VAX21808.1"/>
    </source>
</evidence>
<dbReference type="GO" id="GO:0004592">
    <property type="term" value="F:pantoate-beta-alanine ligase activity"/>
    <property type="evidence" value="ECO:0007669"/>
    <property type="project" value="InterPro"/>
</dbReference>